<keyword evidence="1" id="KW-0472">Membrane</keyword>
<organism evidence="2 3">
    <name type="scientific">Thioclava litoralis</name>
    <dbReference type="NCBI Taxonomy" id="3076557"/>
    <lineage>
        <taxon>Bacteria</taxon>
        <taxon>Pseudomonadati</taxon>
        <taxon>Pseudomonadota</taxon>
        <taxon>Alphaproteobacteria</taxon>
        <taxon>Rhodobacterales</taxon>
        <taxon>Paracoccaceae</taxon>
        <taxon>Thioclava</taxon>
    </lineage>
</organism>
<dbReference type="Proteomes" id="UP001623290">
    <property type="component" value="Chromosome"/>
</dbReference>
<evidence type="ECO:0000256" key="1">
    <source>
        <dbReference type="SAM" id="Phobius"/>
    </source>
</evidence>
<dbReference type="EMBL" id="CP135443">
    <property type="protein sequence ID" value="WRY32871.1"/>
    <property type="molecule type" value="Genomic_DNA"/>
</dbReference>
<evidence type="ECO:0000313" key="2">
    <source>
        <dbReference type="EMBL" id="WRY32871.1"/>
    </source>
</evidence>
<reference evidence="2 3" key="1">
    <citation type="submission" date="2023-09" db="EMBL/GenBank/DDBJ databases">
        <title>Thioclava shenzhenensis sp. nov., a multidrug resistant bacteria-antagonizing species isolated from coastal seawater.</title>
        <authorList>
            <person name="Long M."/>
        </authorList>
    </citation>
    <scope>NUCLEOTIDE SEQUENCE [LARGE SCALE GENOMIC DNA]</scope>
    <source>
        <strain evidence="2 3">FTW29</strain>
    </source>
</reference>
<protein>
    <recommendedName>
        <fullName evidence="4">Prophage tail length tape measure protein</fullName>
    </recommendedName>
</protein>
<proteinExistence type="predicted"/>
<evidence type="ECO:0000313" key="3">
    <source>
        <dbReference type="Proteomes" id="UP001623290"/>
    </source>
</evidence>
<keyword evidence="3" id="KW-1185">Reference proteome</keyword>
<sequence>MVTEAEAGLEIPIGLTEQKFVKQLARIEARALKAANSSEQAFVRSNAKTVTGFNSAEQSAGAFSAELDRLRNKYDPLYAAQQKYNAQLAELNRIKPELSVGAYEKALGSLNADLARASTSAGGAVVATANKVTASNVKMAKSFSGISPSARGQIQNVSYQLQDLFVQISAGTAATTALGQQMPQLLGGFGALGAVLGVVAAVALPLAGTFLSAGEKAQTLDEKVKSLEGAVKDYRSAVENATMPTADLAEKYGKATDAARDFFEALEQINKANAQDSLDTTLDAISEKFGKLQSENLQPNAQLLDLVNGLNLGGFDTRTLDDLAEKLKITQGAALQVAGGLEKLQTAKGPEAQAQAARELADTLQSTLGPAADMSDEARELYEQLSKAGVAASDLTGAAGQASGALDGAASSAGRIADELQRAVNNAIQLSAQGINDLQRSQIELQYKDNPTGRAAALAGLQFDSQTDLPAGPDPTVVNVVNEQRKAFIENAVATEQNRQALIAWQKEQAAAEAAAKKAANGSKSKKAKPGLFAASDEDLLRIERQMDLLGKSGAQVAELQARWALLDEAKRRGLAVDDELNAKINAQAEAIGNLTEKHKQLSDQQAFVDNLTDDLKDGFLDAIVSGESLSGVFEDLAKSIAKAALQAALFNEGVFASGSGGGLLGGLFSSATSLLSGKRATGGGVGAGSAYLVNENTPNSEIFVPSQNGAILNVPQAQAALRKSAGSGAATVVRNISIDARGAQAGVADQIVSALAAYDEQLPARVVGITREDWRR</sequence>
<accession>A0ABZ1DVT3</accession>
<feature type="transmembrane region" description="Helical" evidence="1">
    <location>
        <begin position="185"/>
        <end position="207"/>
    </location>
</feature>
<gene>
    <name evidence="2" type="ORF">RPE78_09140</name>
</gene>
<dbReference type="RefSeq" id="WP_406720368.1">
    <property type="nucleotide sequence ID" value="NZ_CP135443.1"/>
</dbReference>
<keyword evidence="1" id="KW-1133">Transmembrane helix</keyword>
<evidence type="ECO:0008006" key="4">
    <source>
        <dbReference type="Google" id="ProtNLM"/>
    </source>
</evidence>
<keyword evidence="1" id="KW-0812">Transmembrane</keyword>
<name>A0ABZ1DVT3_9RHOB</name>